<dbReference type="PANTHER" id="PTHR34365">
    <property type="entry name" value="ENOLASE (DUF1399)"/>
    <property type="match status" value="1"/>
</dbReference>
<protein>
    <submittedName>
        <fullName evidence="1">Glycine-rich domain-containing protein-like</fullName>
    </submittedName>
</protein>
<reference evidence="1 2" key="1">
    <citation type="submission" date="2019-03" db="EMBL/GenBank/DDBJ databases">
        <title>Draft genome of Massilia hortus sp. nov., a novel bacterial species of the Oxalobacteraceae family.</title>
        <authorList>
            <person name="Peta V."/>
            <person name="Raths R."/>
            <person name="Bucking H."/>
        </authorList>
    </citation>
    <scope>NUCLEOTIDE SEQUENCE [LARGE SCALE GENOMIC DNA]</scope>
    <source>
        <strain evidence="1 2">ONC3</strain>
    </source>
</reference>
<dbReference type="EMBL" id="SPUM01000079">
    <property type="protein sequence ID" value="TFW31818.1"/>
    <property type="molecule type" value="Genomic_DNA"/>
</dbReference>
<evidence type="ECO:0000313" key="1">
    <source>
        <dbReference type="EMBL" id="TFW31818.1"/>
    </source>
</evidence>
<sequence>MLSSEDSLAINALDFEAIKEKLMDRKAGKGWPRTRAESAEREYRRFLYLVKKFPDTPLAPDADVDKFWHYHILDTKKYAADCQRIFGYFLHHFPYAGMRGEEDEAAMKRIGTSTAALYERTFGEDYSSATSGGKRTAFSTAVRLSSAYTPSAAAPADGNTSGGSHAAYCWAQGRQAAYCWTPARQTAYCWTQGSEECCVESADCAVVSECRPPEQRIGFYLERPRLPAA</sequence>
<gene>
    <name evidence="1" type="ORF">E4O92_12215</name>
</gene>
<accession>A0A4Y9T2J1</accession>
<dbReference type="OrthoDB" id="278697at2"/>
<name>A0A4Y9T2J1_9BURK</name>
<dbReference type="RefSeq" id="WP_135190051.1">
    <property type="nucleotide sequence ID" value="NZ_SPUM01000079.1"/>
</dbReference>
<dbReference type="InterPro" id="IPR009836">
    <property type="entry name" value="GRDP-like"/>
</dbReference>
<comment type="caution">
    <text evidence="1">The sequence shown here is derived from an EMBL/GenBank/DDBJ whole genome shotgun (WGS) entry which is preliminary data.</text>
</comment>
<evidence type="ECO:0000313" key="2">
    <source>
        <dbReference type="Proteomes" id="UP000297258"/>
    </source>
</evidence>
<dbReference type="PANTHER" id="PTHR34365:SF7">
    <property type="entry name" value="GLYCINE-RICH DOMAIN-CONTAINING PROTEIN 1"/>
    <property type="match status" value="1"/>
</dbReference>
<organism evidence="1 2">
    <name type="scientific">Massilia horti</name>
    <dbReference type="NCBI Taxonomy" id="2562153"/>
    <lineage>
        <taxon>Bacteria</taxon>
        <taxon>Pseudomonadati</taxon>
        <taxon>Pseudomonadota</taxon>
        <taxon>Betaproteobacteria</taxon>
        <taxon>Burkholderiales</taxon>
        <taxon>Oxalobacteraceae</taxon>
        <taxon>Telluria group</taxon>
        <taxon>Massilia</taxon>
    </lineage>
</organism>
<keyword evidence="2" id="KW-1185">Reference proteome</keyword>
<proteinExistence type="predicted"/>
<dbReference type="Proteomes" id="UP000297258">
    <property type="component" value="Unassembled WGS sequence"/>
</dbReference>
<dbReference type="AlphaFoldDB" id="A0A4Y9T2J1"/>